<accession>A0ABQ9JFB2</accession>
<keyword evidence="2" id="KW-1185">Reference proteome</keyword>
<dbReference type="Proteomes" id="UP001162164">
    <property type="component" value="Unassembled WGS sequence"/>
</dbReference>
<reference evidence="1" key="1">
    <citation type="journal article" date="2023" name="Insect Mol. Biol.">
        <title>Genome sequencing provides insights into the evolution of gene families encoding plant cell wall-degrading enzymes in longhorned beetles.</title>
        <authorList>
            <person name="Shin N.R."/>
            <person name="Okamura Y."/>
            <person name="Kirsch R."/>
            <person name="Pauchet Y."/>
        </authorList>
    </citation>
    <scope>NUCLEOTIDE SEQUENCE</scope>
    <source>
        <strain evidence="1">MMC_N1</strain>
    </source>
</reference>
<evidence type="ECO:0000313" key="1">
    <source>
        <dbReference type="EMBL" id="KAJ8976572.1"/>
    </source>
</evidence>
<evidence type="ECO:0008006" key="3">
    <source>
        <dbReference type="Google" id="ProtNLM"/>
    </source>
</evidence>
<comment type="caution">
    <text evidence="1">The sequence shown here is derived from an EMBL/GenBank/DDBJ whole genome shotgun (WGS) entry which is preliminary data.</text>
</comment>
<protein>
    <recommendedName>
        <fullName evidence="3">Cytochrome P450</fullName>
    </recommendedName>
</protein>
<organism evidence="1 2">
    <name type="scientific">Molorchus minor</name>
    <dbReference type="NCBI Taxonomy" id="1323400"/>
    <lineage>
        <taxon>Eukaryota</taxon>
        <taxon>Metazoa</taxon>
        <taxon>Ecdysozoa</taxon>
        <taxon>Arthropoda</taxon>
        <taxon>Hexapoda</taxon>
        <taxon>Insecta</taxon>
        <taxon>Pterygota</taxon>
        <taxon>Neoptera</taxon>
        <taxon>Endopterygota</taxon>
        <taxon>Coleoptera</taxon>
        <taxon>Polyphaga</taxon>
        <taxon>Cucujiformia</taxon>
        <taxon>Chrysomeloidea</taxon>
        <taxon>Cerambycidae</taxon>
        <taxon>Lamiinae</taxon>
        <taxon>Monochamini</taxon>
        <taxon>Molorchus</taxon>
    </lineage>
</organism>
<dbReference type="EMBL" id="JAPWTJ010000654">
    <property type="protein sequence ID" value="KAJ8976572.1"/>
    <property type="molecule type" value="Genomic_DNA"/>
</dbReference>
<gene>
    <name evidence="1" type="ORF">NQ317_016366</name>
</gene>
<name>A0ABQ9JFB2_9CUCU</name>
<evidence type="ECO:0000313" key="2">
    <source>
        <dbReference type="Proteomes" id="UP001162164"/>
    </source>
</evidence>
<sequence>MRNFDRLRILVPKPHATSRWPTKIPGPITLPFLGNAYMVIGKSPGENI</sequence>
<proteinExistence type="predicted"/>